<dbReference type="Proteomes" id="UP000321085">
    <property type="component" value="Unassembled WGS sequence"/>
</dbReference>
<reference evidence="1 2" key="1">
    <citation type="submission" date="2019-07" db="EMBL/GenBank/DDBJ databases">
        <title>Whole genome shotgun sequence of Microvirga aerophila NBRC 106136.</title>
        <authorList>
            <person name="Hosoyama A."/>
            <person name="Uohara A."/>
            <person name="Ohji S."/>
            <person name="Ichikawa N."/>
        </authorList>
    </citation>
    <scope>NUCLEOTIDE SEQUENCE [LARGE SCALE GENOMIC DNA]</scope>
    <source>
        <strain evidence="1 2">NBRC 106136</strain>
    </source>
</reference>
<name>A0A512C3U8_9HYPH</name>
<dbReference type="EMBL" id="BJYU01000264">
    <property type="protein sequence ID" value="GEO18878.1"/>
    <property type="molecule type" value="Genomic_DNA"/>
</dbReference>
<gene>
    <name evidence="1" type="ORF">MAE02_65740</name>
</gene>
<keyword evidence="2" id="KW-1185">Reference proteome</keyword>
<dbReference type="AlphaFoldDB" id="A0A512C3U8"/>
<comment type="caution">
    <text evidence="1">The sequence shown here is derived from an EMBL/GenBank/DDBJ whole genome shotgun (WGS) entry which is preliminary data.</text>
</comment>
<accession>A0A512C3U8</accession>
<organism evidence="1 2">
    <name type="scientific">Microvirga aerophila</name>
    <dbReference type="NCBI Taxonomy" id="670291"/>
    <lineage>
        <taxon>Bacteria</taxon>
        <taxon>Pseudomonadati</taxon>
        <taxon>Pseudomonadota</taxon>
        <taxon>Alphaproteobacteria</taxon>
        <taxon>Hyphomicrobiales</taxon>
        <taxon>Methylobacteriaceae</taxon>
        <taxon>Microvirga</taxon>
    </lineage>
</organism>
<evidence type="ECO:0000313" key="1">
    <source>
        <dbReference type="EMBL" id="GEO18878.1"/>
    </source>
</evidence>
<sequence>MSHERQAQWTHRLERLHALRERLTAANHYDRAYKAYLTIQHVYDRWADEMFGLHT</sequence>
<protein>
    <submittedName>
        <fullName evidence="1">Uncharacterized protein</fullName>
    </submittedName>
</protein>
<dbReference type="RefSeq" id="WP_162815894.1">
    <property type="nucleotide sequence ID" value="NZ_BJYU01000264.1"/>
</dbReference>
<proteinExistence type="predicted"/>
<evidence type="ECO:0000313" key="2">
    <source>
        <dbReference type="Proteomes" id="UP000321085"/>
    </source>
</evidence>